<reference evidence="4" key="1">
    <citation type="journal article" date="2019" name="Int. J. Syst. Evol. Microbiol.">
        <title>The Global Catalogue of Microorganisms (GCM) 10K type strain sequencing project: providing services to taxonomists for standard genome sequencing and annotation.</title>
        <authorList>
            <consortium name="The Broad Institute Genomics Platform"/>
            <consortium name="The Broad Institute Genome Sequencing Center for Infectious Disease"/>
            <person name="Wu L."/>
            <person name="Ma J."/>
        </authorList>
    </citation>
    <scope>NUCLEOTIDE SEQUENCE [LARGE SCALE GENOMIC DNA]</scope>
    <source>
        <strain evidence="4">JCM 17017</strain>
    </source>
</reference>
<gene>
    <name evidence="3" type="ORF">GCM10022380_20670</name>
</gene>
<keyword evidence="1" id="KW-0560">Oxidoreductase</keyword>
<organism evidence="3 4">
    <name type="scientific">Amycolatopsis tucumanensis</name>
    <dbReference type="NCBI Taxonomy" id="401106"/>
    <lineage>
        <taxon>Bacteria</taxon>
        <taxon>Bacillati</taxon>
        <taxon>Actinomycetota</taxon>
        <taxon>Actinomycetes</taxon>
        <taxon>Pseudonocardiales</taxon>
        <taxon>Pseudonocardiaceae</taxon>
        <taxon>Amycolatopsis</taxon>
    </lineage>
</organism>
<dbReference type="InterPro" id="IPR051312">
    <property type="entry name" value="Diverse_Substr_Oxidored"/>
</dbReference>
<dbReference type="PANTHER" id="PTHR42659">
    <property type="entry name" value="XANTHINE DEHYDROGENASE SUBUNIT C-RELATED"/>
    <property type="match status" value="1"/>
</dbReference>
<dbReference type="InterPro" id="IPR016169">
    <property type="entry name" value="FAD-bd_PCMH_sub2"/>
</dbReference>
<feature type="domain" description="FAD-binding PCMH-type" evidence="2">
    <location>
        <begin position="24"/>
        <end position="248"/>
    </location>
</feature>
<evidence type="ECO:0000313" key="3">
    <source>
        <dbReference type="EMBL" id="GAA3803023.1"/>
    </source>
</evidence>
<dbReference type="PROSITE" id="PS51387">
    <property type="entry name" value="FAD_PCMH"/>
    <property type="match status" value="1"/>
</dbReference>
<dbReference type="Pfam" id="PF03450">
    <property type="entry name" value="CO_deh_flav_C"/>
    <property type="match status" value="1"/>
</dbReference>
<evidence type="ECO:0000259" key="2">
    <source>
        <dbReference type="PROSITE" id="PS51387"/>
    </source>
</evidence>
<dbReference type="Gene3D" id="3.30.390.50">
    <property type="entry name" value="CO dehydrogenase flavoprotein, C-terminal domain"/>
    <property type="match status" value="1"/>
</dbReference>
<dbReference type="SUPFAM" id="SSF55447">
    <property type="entry name" value="CO dehydrogenase flavoprotein C-terminal domain-like"/>
    <property type="match status" value="1"/>
</dbReference>
<dbReference type="Gene3D" id="3.30.43.10">
    <property type="entry name" value="Uridine Diphospho-n-acetylenolpyruvylglucosamine Reductase, domain 2"/>
    <property type="match status" value="1"/>
</dbReference>
<dbReference type="InterPro" id="IPR016167">
    <property type="entry name" value="FAD-bd_PCMH_sub1"/>
</dbReference>
<dbReference type="InterPro" id="IPR002346">
    <property type="entry name" value="Mopterin_DH_FAD-bd"/>
</dbReference>
<proteinExistence type="predicted"/>
<dbReference type="Gene3D" id="3.30.465.10">
    <property type="match status" value="2"/>
</dbReference>
<keyword evidence="4" id="KW-1185">Reference proteome</keyword>
<dbReference type="InterPro" id="IPR016166">
    <property type="entry name" value="FAD-bd_PCMH"/>
</dbReference>
<name>A0ABP7HS17_9PSEU</name>
<dbReference type="Proteomes" id="UP001501624">
    <property type="component" value="Unassembled WGS sequence"/>
</dbReference>
<dbReference type="InterPro" id="IPR036683">
    <property type="entry name" value="CO_DH_flav_C_dom_sf"/>
</dbReference>
<dbReference type="Pfam" id="PF00941">
    <property type="entry name" value="FAD_binding_5"/>
    <property type="match status" value="1"/>
</dbReference>
<protein>
    <submittedName>
        <fullName evidence="3">Xanthine dehydrogenase family protein subunit M</fullName>
    </submittedName>
</protein>
<dbReference type="EMBL" id="BAABCM010000002">
    <property type="protein sequence ID" value="GAA3803023.1"/>
    <property type="molecule type" value="Genomic_DNA"/>
</dbReference>
<comment type="caution">
    <text evidence="3">The sequence shown here is derived from an EMBL/GenBank/DDBJ whole genome shotgun (WGS) entry which is preliminary data.</text>
</comment>
<dbReference type="InterPro" id="IPR036318">
    <property type="entry name" value="FAD-bd_PCMH-like_sf"/>
</dbReference>
<evidence type="ECO:0000256" key="1">
    <source>
        <dbReference type="ARBA" id="ARBA00023002"/>
    </source>
</evidence>
<dbReference type="PANTHER" id="PTHR42659:SF1">
    <property type="entry name" value="OXIDOREDUCTASE"/>
    <property type="match status" value="1"/>
</dbReference>
<dbReference type="SUPFAM" id="SSF56176">
    <property type="entry name" value="FAD-binding/transporter-associated domain-like"/>
    <property type="match status" value="1"/>
</dbReference>
<dbReference type="InterPro" id="IPR005107">
    <property type="entry name" value="CO_DH_flav_C"/>
</dbReference>
<evidence type="ECO:0000313" key="4">
    <source>
        <dbReference type="Proteomes" id="UP001501624"/>
    </source>
</evidence>
<accession>A0ABP7HS17</accession>
<sequence>MDERQHLPLRRLPANRFRRAESRRGGGPMRTFELTRATSVEAALDALTAGAQAIAGGTELLNWLKEGIEAPARLVDINRLPLDRIEFADDHVRLGALCRMSDVAAHPELAREFPVLVQSLLRAASPQLRNMATLGGNLMQRTRCPYFRADTGLPCNKRVPGSGCSARHGDTTSAAILGWSDDCVATHPSDLAVALAALDAVVVVRGPDGERRIPATSFHRLPGDEPARHNELRSDELITAIEVPRGGTRFSHYLKVRERVSYEFAVVSAAAVVEWDGQTITRARVALGGVAHGPYRMELVGVPLDRLAEVVRLTRARPLPGNEYKVTLAERAAVRAIKEAMS</sequence>
<dbReference type="SMART" id="SM01092">
    <property type="entry name" value="CO_deh_flav_C"/>
    <property type="match status" value="1"/>
</dbReference>